<comment type="subcellular location">
    <subcellularLocation>
        <location evidence="1">Membrane</location>
    </subcellularLocation>
</comment>
<evidence type="ECO:0000313" key="5">
    <source>
        <dbReference type="EMBL" id="KAJ8032435.1"/>
    </source>
</evidence>
<dbReference type="EMBL" id="JAIZAY010000012">
    <property type="protein sequence ID" value="KAJ8032435.1"/>
    <property type="molecule type" value="Genomic_DNA"/>
</dbReference>
<dbReference type="PANTHER" id="PTHR35518">
    <property type="entry name" value="MAINTENANCE OF TELOMOERE CAPPING"/>
    <property type="match status" value="1"/>
</dbReference>
<dbReference type="AlphaFoldDB" id="A0A9Q1BTM0"/>
<evidence type="ECO:0000313" key="6">
    <source>
        <dbReference type="Proteomes" id="UP001152320"/>
    </source>
</evidence>
<organism evidence="5 6">
    <name type="scientific">Holothuria leucospilota</name>
    <name type="common">Black long sea cucumber</name>
    <name type="synonym">Mertensiothuria leucospilota</name>
    <dbReference type="NCBI Taxonomy" id="206669"/>
    <lineage>
        <taxon>Eukaryota</taxon>
        <taxon>Metazoa</taxon>
        <taxon>Echinodermata</taxon>
        <taxon>Eleutherozoa</taxon>
        <taxon>Echinozoa</taxon>
        <taxon>Holothuroidea</taxon>
        <taxon>Aspidochirotacea</taxon>
        <taxon>Aspidochirotida</taxon>
        <taxon>Holothuriidae</taxon>
        <taxon>Holothuria</taxon>
    </lineage>
</organism>
<gene>
    <name evidence="5" type="ORF">HOLleu_25957</name>
</gene>
<dbReference type="GO" id="GO:0008081">
    <property type="term" value="F:phosphoric diester hydrolase activity"/>
    <property type="evidence" value="ECO:0007669"/>
    <property type="project" value="InterPro"/>
</dbReference>
<dbReference type="GO" id="GO:0016020">
    <property type="term" value="C:membrane"/>
    <property type="evidence" value="ECO:0007669"/>
    <property type="project" value="UniProtKB-SubCell"/>
</dbReference>
<keyword evidence="6" id="KW-1185">Reference proteome</keyword>
<dbReference type="InterPro" id="IPR017946">
    <property type="entry name" value="PLC-like_Pdiesterase_TIM-brl"/>
</dbReference>
<proteinExistence type="predicted"/>
<sequence length="127" mass="14723">MGIRGIELDPWYCYDQMRLAHLGTPLKLGCLERHKLFSDGVQEIADFLNKPENVGQIIRIYMNDGKNVVIVFKERSDGTALTHGDVFIHRYNWTNIREYQFTPYPLCGGKTPDTGPWRVYSDSTFYT</sequence>
<evidence type="ECO:0000256" key="4">
    <source>
        <dbReference type="ARBA" id="ARBA00023136"/>
    </source>
</evidence>
<keyword evidence="2" id="KW-0812">Transmembrane</keyword>
<dbReference type="InterPro" id="IPR051008">
    <property type="entry name" value="Telomere_Capping_Maintenance"/>
</dbReference>
<dbReference type="PANTHER" id="PTHR35518:SF2">
    <property type="entry name" value="MAINTENANCE OF TELOMERE CAPPING PROTEIN 6"/>
    <property type="match status" value="1"/>
</dbReference>
<keyword evidence="4" id="KW-0472">Membrane</keyword>
<evidence type="ECO:0000256" key="3">
    <source>
        <dbReference type="ARBA" id="ARBA00022989"/>
    </source>
</evidence>
<name>A0A9Q1BTM0_HOLLE</name>
<dbReference type="OrthoDB" id="10473227at2759"/>
<dbReference type="GO" id="GO:0006629">
    <property type="term" value="P:lipid metabolic process"/>
    <property type="evidence" value="ECO:0007669"/>
    <property type="project" value="InterPro"/>
</dbReference>
<dbReference type="Proteomes" id="UP001152320">
    <property type="component" value="Chromosome 12"/>
</dbReference>
<reference evidence="5" key="1">
    <citation type="submission" date="2021-10" db="EMBL/GenBank/DDBJ databases">
        <title>Tropical sea cucumber genome reveals ecological adaptation and Cuvierian tubules defense mechanism.</title>
        <authorList>
            <person name="Chen T."/>
        </authorList>
    </citation>
    <scope>NUCLEOTIDE SEQUENCE</scope>
    <source>
        <strain evidence="5">Nanhai2018</strain>
        <tissue evidence="5">Muscle</tissue>
    </source>
</reference>
<dbReference type="SUPFAM" id="SSF51695">
    <property type="entry name" value="PLC-like phosphodiesterases"/>
    <property type="match status" value="1"/>
</dbReference>
<evidence type="ECO:0000256" key="1">
    <source>
        <dbReference type="ARBA" id="ARBA00004370"/>
    </source>
</evidence>
<evidence type="ECO:0000256" key="2">
    <source>
        <dbReference type="ARBA" id="ARBA00022692"/>
    </source>
</evidence>
<keyword evidence="3" id="KW-1133">Transmembrane helix</keyword>
<comment type="caution">
    <text evidence="5">The sequence shown here is derived from an EMBL/GenBank/DDBJ whole genome shotgun (WGS) entry which is preliminary data.</text>
</comment>
<accession>A0A9Q1BTM0</accession>
<protein>
    <submittedName>
        <fullName evidence="5">Uncharacterized protein</fullName>
    </submittedName>
</protein>